<protein>
    <submittedName>
        <fullName evidence="2">Rare lipoprotein A</fullName>
    </submittedName>
</protein>
<evidence type="ECO:0000313" key="3">
    <source>
        <dbReference type="Proteomes" id="UP000185093"/>
    </source>
</evidence>
<dbReference type="Pfam" id="PF03330">
    <property type="entry name" value="DPBB_1"/>
    <property type="match status" value="1"/>
</dbReference>
<keyword evidence="3" id="KW-1185">Reference proteome</keyword>
<gene>
    <name evidence="2" type="ORF">SAMN05444368_0297</name>
</gene>
<dbReference type="CDD" id="cd22268">
    <property type="entry name" value="DPBB_RlpA-like"/>
    <property type="match status" value="1"/>
</dbReference>
<reference evidence="2 3" key="1">
    <citation type="submission" date="2016-11" db="EMBL/GenBank/DDBJ databases">
        <authorList>
            <person name="Varghese N."/>
            <person name="Submissions S."/>
        </authorList>
    </citation>
    <scope>NUCLEOTIDE SEQUENCE [LARGE SCALE GENOMIC DNA]</scope>
    <source>
        <strain evidence="2 3">DSM 20664</strain>
    </source>
</reference>
<accession>A0ABY1JB27</accession>
<dbReference type="RefSeq" id="WP_074199061.1">
    <property type="nucleotide sequence ID" value="NZ_FSQZ01000001.1"/>
</dbReference>
<organism evidence="2 3">
    <name type="scientific">Acetomicrobium flavidum</name>
    <dbReference type="NCBI Taxonomy" id="49896"/>
    <lineage>
        <taxon>Bacteria</taxon>
        <taxon>Thermotogati</taxon>
        <taxon>Synergistota</taxon>
        <taxon>Synergistia</taxon>
        <taxon>Synergistales</taxon>
        <taxon>Acetomicrobiaceae</taxon>
        <taxon>Acetomicrobium</taxon>
    </lineage>
</organism>
<dbReference type="InterPro" id="IPR036908">
    <property type="entry name" value="RlpA-like_sf"/>
</dbReference>
<proteinExistence type="predicted"/>
<dbReference type="SUPFAM" id="SSF50685">
    <property type="entry name" value="Barwin-like endoglucanases"/>
    <property type="match status" value="1"/>
</dbReference>
<dbReference type="InterPro" id="IPR009009">
    <property type="entry name" value="RlpA-like_DPBB"/>
</dbReference>
<evidence type="ECO:0000259" key="1">
    <source>
        <dbReference type="Pfam" id="PF03330"/>
    </source>
</evidence>
<evidence type="ECO:0000313" key="2">
    <source>
        <dbReference type="EMBL" id="SIN63003.1"/>
    </source>
</evidence>
<comment type="caution">
    <text evidence="2">The sequence shown here is derived from an EMBL/GenBank/DDBJ whole genome shotgun (WGS) entry which is preliminary data.</text>
</comment>
<name>A0ABY1JB27_9BACT</name>
<feature type="domain" description="RlpA-like protein double-psi beta-barrel" evidence="1">
    <location>
        <begin position="147"/>
        <end position="231"/>
    </location>
</feature>
<dbReference type="Proteomes" id="UP000185093">
    <property type="component" value="Unassembled WGS sequence"/>
</dbReference>
<sequence length="240" mass="27025">MRKANGRSILFAVMIAIVLLLSKKANASRPYPWIHDSGAKIELHVGERVIASVPKEKVDIVLSCLNKLEKIFGQQRKSYDYYIKKCDNGTFVISYRNREDILTITPDLAKFHKSTPMILAGLWLTNIYEAHYGTWDVDKEGAPDDVIATWYGGPRWNGNRMANGETFYDWQLTAACNDVPLNSMVRLSNPGNKKSVIVKVTDRCGKDGMVDMSKLAADLLDVTRRGISKVKMEILYAPSH</sequence>
<dbReference type="PANTHER" id="PTHR34183:SF1">
    <property type="entry name" value="ENDOLYTIC PEPTIDOGLYCAN TRANSGLYCOSYLASE RLPA"/>
    <property type="match status" value="1"/>
</dbReference>
<keyword evidence="2" id="KW-0449">Lipoprotein</keyword>
<dbReference type="Gene3D" id="2.40.40.10">
    <property type="entry name" value="RlpA-like domain"/>
    <property type="match status" value="1"/>
</dbReference>
<dbReference type="PANTHER" id="PTHR34183">
    <property type="entry name" value="ENDOLYTIC PEPTIDOGLYCAN TRANSGLYCOSYLASE RLPA"/>
    <property type="match status" value="1"/>
</dbReference>
<dbReference type="EMBL" id="FSQZ01000001">
    <property type="protein sequence ID" value="SIN63003.1"/>
    <property type="molecule type" value="Genomic_DNA"/>
</dbReference>